<name>A0A0A2UPU0_9BACI</name>
<sequence>MSQLTQIFDNLFATEVLSKDYMQKSFYSKFEKLAESGELESVRPQVYKLRSLFGKEGEMFSTHIGTHPDFLDMEKLPSHQYICSVFLDISGSTKLGLKFPLEKVRLYKNAILTTASEIFQAFDGHIHRLQGDAVFAFFGHQQMQKSDAIINALNASAVMQAYNKNSLSGFFEENDLPPLKIRIGIDIGDDNQVLWSTYGLDGAGEVTTTSLHTDLAAKLQNKAPKNQILLGENIFKYLDLPDEFLKDKVIQQDGQDVTKRYILEDSRLNTYYKMKIFKWETYLKTFNSYYNDSKLSFSAPDDFEIICKYGEENGPVNDYKQNSYAIKKELYAGFQLVLKGNLKFIKPSKIKWKVINRGYEATKANVLEYYVDEYEDQYTCYRPIGFNVHHLMECRLYNSHGSLIGRSQFGIYVNDDKNSMKIIGVKEKA</sequence>
<reference evidence="2 3" key="1">
    <citation type="submission" date="2013-08" db="EMBL/GenBank/DDBJ databases">
        <title>Genome of Pontibacillus chungwhensis.</title>
        <authorList>
            <person name="Wang Q."/>
            <person name="Wang G."/>
        </authorList>
    </citation>
    <scope>NUCLEOTIDE SEQUENCE [LARGE SCALE GENOMIC DNA]</scope>
    <source>
        <strain evidence="2 3">BH030062</strain>
    </source>
</reference>
<dbReference type="PROSITE" id="PS50125">
    <property type="entry name" value="GUANYLATE_CYCLASE_2"/>
    <property type="match status" value="1"/>
</dbReference>
<dbReference type="InterPro" id="IPR029787">
    <property type="entry name" value="Nucleotide_cyclase"/>
</dbReference>
<dbReference type="InterPro" id="IPR001054">
    <property type="entry name" value="A/G_cyclase"/>
</dbReference>
<accession>A0A0A2UPU0</accession>
<comment type="caution">
    <text evidence="2">The sequence shown here is derived from an EMBL/GenBank/DDBJ whole genome shotgun (WGS) entry which is preliminary data.</text>
</comment>
<gene>
    <name evidence="2" type="ORF">N780_07640</name>
</gene>
<dbReference type="GO" id="GO:0009190">
    <property type="term" value="P:cyclic nucleotide biosynthetic process"/>
    <property type="evidence" value="ECO:0007669"/>
    <property type="project" value="InterPro"/>
</dbReference>
<proteinExistence type="predicted"/>
<dbReference type="Gene3D" id="3.30.70.1230">
    <property type="entry name" value="Nucleotide cyclase"/>
    <property type="match status" value="1"/>
</dbReference>
<dbReference type="EMBL" id="AVBG01000018">
    <property type="protein sequence ID" value="KGP89949.1"/>
    <property type="molecule type" value="Genomic_DNA"/>
</dbReference>
<feature type="domain" description="Guanylate cyclase" evidence="1">
    <location>
        <begin position="83"/>
        <end position="188"/>
    </location>
</feature>
<evidence type="ECO:0000259" key="1">
    <source>
        <dbReference type="PROSITE" id="PS50125"/>
    </source>
</evidence>
<dbReference type="STRING" id="1385513.N780_07640"/>
<dbReference type="Proteomes" id="UP000030153">
    <property type="component" value="Unassembled WGS sequence"/>
</dbReference>
<dbReference type="AlphaFoldDB" id="A0A0A2UPU0"/>
<organism evidence="2 3">
    <name type="scientific">Pontibacillus chungwhensis BH030062</name>
    <dbReference type="NCBI Taxonomy" id="1385513"/>
    <lineage>
        <taxon>Bacteria</taxon>
        <taxon>Bacillati</taxon>
        <taxon>Bacillota</taxon>
        <taxon>Bacilli</taxon>
        <taxon>Bacillales</taxon>
        <taxon>Bacillaceae</taxon>
        <taxon>Pontibacillus</taxon>
    </lineage>
</organism>
<dbReference type="GO" id="GO:0035556">
    <property type="term" value="P:intracellular signal transduction"/>
    <property type="evidence" value="ECO:0007669"/>
    <property type="project" value="InterPro"/>
</dbReference>
<dbReference type="OrthoDB" id="190810at2"/>
<dbReference type="GO" id="GO:0004016">
    <property type="term" value="F:adenylate cyclase activity"/>
    <property type="evidence" value="ECO:0007669"/>
    <property type="project" value="UniProtKB-ARBA"/>
</dbReference>
<dbReference type="RefSeq" id="WP_036786998.1">
    <property type="nucleotide sequence ID" value="NZ_AVBG01000018.1"/>
</dbReference>
<evidence type="ECO:0000313" key="3">
    <source>
        <dbReference type="Proteomes" id="UP000030153"/>
    </source>
</evidence>
<dbReference type="InterPro" id="IPR040511">
    <property type="entry name" value="AGS_C"/>
</dbReference>
<dbReference type="SUPFAM" id="SSF55073">
    <property type="entry name" value="Nucleotide cyclase"/>
    <property type="match status" value="1"/>
</dbReference>
<dbReference type="Pfam" id="PF18134">
    <property type="entry name" value="AGS_C"/>
    <property type="match status" value="1"/>
</dbReference>
<dbReference type="eggNOG" id="COG2114">
    <property type="taxonomic scope" value="Bacteria"/>
</dbReference>
<protein>
    <submittedName>
        <fullName evidence="2">Guanylate cyclase</fullName>
    </submittedName>
</protein>
<dbReference type="CDD" id="cd07302">
    <property type="entry name" value="CHD"/>
    <property type="match status" value="1"/>
</dbReference>
<keyword evidence="3" id="KW-1185">Reference proteome</keyword>
<evidence type="ECO:0000313" key="2">
    <source>
        <dbReference type="EMBL" id="KGP89949.1"/>
    </source>
</evidence>